<feature type="chain" id="PRO_5035174987" description="PKD domain-containing protein" evidence="1">
    <location>
        <begin position="20"/>
        <end position="308"/>
    </location>
</feature>
<evidence type="ECO:0000256" key="1">
    <source>
        <dbReference type="SAM" id="SignalP"/>
    </source>
</evidence>
<name>A0A8J7QAX8_9BACT</name>
<feature type="signal peptide" evidence="1">
    <location>
        <begin position="1"/>
        <end position="19"/>
    </location>
</feature>
<dbReference type="RefSeq" id="WP_207860692.1">
    <property type="nucleotide sequence ID" value="NZ_JAFREP010000019.1"/>
</dbReference>
<reference evidence="2" key="1">
    <citation type="submission" date="2021-03" db="EMBL/GenBank/DDBJ databases">
        <authorList>
            <person name="Wang G."/>
        </authorList>
    </citation>
    <scope>NUCLEOTIDE SEQUENCE</scope>
    <source>
        <strain evidence="2">KCTC 12899</strain>
    </source>
</reference>
<evidence type="ECO:0008006" key="4">
    <source>
        <dbReference type="Google" id="ProtNLM"/>
    </source>
</evidence>
<dbReference type="Proteomes" id="UP000664417">
    <property type="component" value="Unassembled WGS sequence"/>
</dbReference>
<dbReference type="EMBL" id="JAFREP010000019">
    <property type="protein sequence ID" value="MBO1320739.1"/>
    <property type="molecule type" value="Genomic_DNA"/>
</dbReference>
<sequence>MMFVILLSLGLFQPGVDVAAADTFSAAPWHETAPGVWEKEVGSRLYRLTSGSEAFVHELDAVSAELSLLDQFEEQGLNGRRAYLAQREAFLEQALAADDGDLLDPRHKSVSQTLGNISLYADAEAQAGLGRVAYQGPCYGQWSIRVSGVIDGRAEAEYASGSGISFNRSLSKRFEGCGTVCSSEVVVTLSGCTGDGRYFSLSVRDVDQTCAPVSSTLNVGAWAEPGYGLPSRSRYFLSSFASGGCGPYQFRWTLGPNVTTNNNLNQQFISVVLNGRTASYVTLTVTDARGTTQSRRITLRPHDGDFIP</sequence>
<dbReference type="AlphaFoldDB" id="A0A8J7QAX8"/>
<proteinExistence type="predicted"/>
<protein>
    <recommendedName>
        <fullName evidence="4">PKD domain-containing protein</fullName>
    </recommendedName>
</protein>
<organism evidence="2 3">
    <name type="scientific">Acanthopleuribacter pedis</name>
    <dbReference type="NCBI Taxonomy" id="442870"/>
    <lineage>
        <taxon>Bacteria</taxon>
        <taxon>Pseudomonadati</taxon>
        <taxon>Acidobacteriota</taxon>
        <taxon>Holophagae</taxon>
        <taxon>Acanthopleuribacterales</taxon>
        <taxon>Acanthopleuribacteraceae</taxon>
        <taxon>Acanthopleuribacter</taxon>
    </lineage>
</organism>
<evidence type="ECO:0000313" key="3">
    <source>
        <dbReference type="Proteomes" id="UP000664417"/>
    </source>
</evidence>
<keyword evidence="1" id="KW-0732">Signal</keyword>
<gene>
    <name evidence="2" type="ORF">J3U88_19830</name>
</gene>
<comment type="caution">
    <text evidence="2">The sequence shown here is derived from an EMBL/GenBank/DDBJ whole genome shotgun (WGS) entry which is preliminary data.</text>
</comment>
<evidence type="ECO:0000313" key="2">
    <source>
        <dbReference type="EMBL" id="MBO1320739.1"/>
    </source>
</evidence>
<keyword evidence="3" id="KW-1185">Reference proteome</keyword>
<accession>A0A8J7QAX8</accession>